<keyword evidence="2" id="KW-1185">Reference proteome</keyword>
<organism evidence="1 2">
    <name type="scientific">Dongia soli</name>
    <dbReference type="NCBI Taxonomy" id="600628"/>
    <lineage>
        <taxon>Bacteria</taxon>
        <taxon>Pseudomonadati</taxon>
        <taxon>Pseudomonadota</taxon>
        <taxon>Alphaproteobacteria</taxon>
        <taxon>Rhodospirillales</taxon>
        <taxon>Dongiaceae</taxon>
        <taxon>Dongia</taxon>
    </lineage>
</organism>
<dbReference type="Proteomes" id="UP001279642">
    <property type="component" value="Unassembled WGS sequence"/>
</dbReference>
<evidence type="ECO:0000313" key="2">
    <source>
        <dbReference type="Proteomes" id="UP001279642"/>
    </source>
</evidence>
<gene>
    <name evidence="1" type="ORF">SMD27_16515</name>
</gene>
<comment type="caution">
    <text evidence="1">The sequence shown here is derived from an EMBL/GenBank/DDBJ whole genome shotgun (WGS) entry which is preliminary data.</text>
</comment>
<name>A0ABU5EEK0_9PROT</name>
<protein>
    <submittedName>
        <fullName evidence="1">Uncharacterized protein</fullName>
    </submittedName>
</protein>
<evidence type="ECO:0000313" key="1">
    <source>
        <dbReference type="EMBL" id="MDY0884449.1"/>
    </source>
</evidence>
<reference evidence="1 2" key="1">
    <citation type="journal article" date="2016" name="Antonie Van Leeuwenhoek">
        <title>Dongia soli sp. nov., isolated from soil from Dokdo, Korea.</title>
        <authorList>
            <person name="Kim D.U."/>
            <person name="Lee H."/>
            <person name="Kim H."/>
            <person name="Kim S.G."/>
            <person name="Ka J.O."/>
        </authorList>
    </citation>
    <scope>NUCLEOTIDE SEQUENCE [LARGE SCALE GENOMIC DNA]</scope>
    <source>
        <strain evidence="1 2">D78</strain>
    </source>
</reference>
<dbReference type="EMBL" id="JAXCLW010000004">
    <property type="protein sequence ID" value="MDY0884449.1"/>
    <property type="molecule type" value="Genomic_DNA"/>
</dbReference>
<dbReference type="RefSeq" id="WP_320509512.1">
    <property type="nucleotide sequence ID" value="NZ_JAXCLW010000004.1"/>
</dbReference>
<proteinExistence type="predicted"/>
<accession>A0ABU5EEK0</accession>
<sequence length="227" mass="23938">MQRIKKQMRSYSPEKHPVSVMTAIGLSVLLAGISAAALPARAEQSAGALVEEIESGPAGVAQFDSLRAGQTVDLRPSGHAIISYLDNCRRETISGGLVKIGKTESVVEGGQVSRETVDCGTKQLALSGDSQDQSATVVFRPLPTVPSVSPFIIADRASKVTLTRTDKEMAPVVVALKKGRADLQAAGIKLQPGGVYQVTAGKRKTTIMIDPAAKPGETPLLRRLVKL</sequence>